<evidence type="ECO:0000256" key="2">
    <source>
        <dbReference type="ARBA" id="ARBA00022801"/>
    </source>
</evidence>
<dbReference type="InterPro" id="IPR003697">
    <property type="entry name" value="Maf-like"/>
</dbReference>
<keyword evidence="2 4" id="KW-0378">Hydrolase</keyword>
<dbReference type="Pfam" id="PF02545">
    <property type="entry name" value="Maf"/>
    <property type="match status" value="1"/>
</dbReference>
<keyword evidence="6" id="KW-1185">Reference proteome</keyword>
<feature type="active site" description="Proton acceptor" evidence="4">
    <location>
        <position position="79"/>
    </location>
</feature>
<protein>
    <recommendedName>
        <fullName evidence="4">dTTP/UTP pyrophosphatase</fullName>
        <shortName evidence="4">dTTPase/UTPase</shortName>
        <ecNumber evidence="4">3.6.1.9</ecNumber>
    </recommendedName>
    <alternativeName>
        <fullName evidence="4">Nucleoside triphosphate pyrophosphatase</fullName>
    </alternativeName>
    <alternativeName>
        <fullName evidence="4">Nucleotide pyrophosphatase</fullName>
        <shortName evidence="4">Nucleotide PPase</shortName>
    </alternativeName>
</protein>
<dbReference type="GO" id="GO:0036218">
    <property type="term" value="F:dTTP diphosphatase activity"/>
    <property type="evidence" value="ECO:0007669"/>
    <property type="project" value="RHEA"/>
</dbReference>
<comment type="cofactor">
    <cofactor evidence="1 4">
        <name>a divalent metal cation</name>
        <dbReference type="ChEBI" id="CHEBI:60240"/>
    </cofactor>
</comment>
<dbReference type="PANTHER" id="PTHR43213:SF5">
    <property type="entry name" value="BIFUNCTIONAL DTTP_UTP PYROPHOSPHATASE_METHYLTRANSFERASE PROTEIN-RELATED"/>
    <property type="match status" value="1"/>
</dbReference>
<dbReference type="HAMAP" id="MF_00528">
    <property type="entry name" value="Maf"/>
    <property type="match status" value="1"/>
</dbReference>
<comment type="catalytic activity">
    <reaction evidence="4">
        <text>UTP + H2O = UMP + diphosphate + H(+)</text>
        <dbReference type="Rhea" id="RHEA:29395"/>
        <dbReference type="ChEBI" id="CHEBI:15377"/>
        <dbReference type="ChEBI" id="CHEBI:15378"/>
        <dbReference type="ChEBI" id="CHEBI:33019"/>
        <dbReference type="ChEBI" id="CHEBI:46398"/>
        <dbReference type="ChEBI" id="CHEBI:57865"/>
        <dbReference type="EC" id="3.6.1.9"/>
    </reaction>
</comment>
<dbReference type="InterPro" id="IPR029001">
    <property type="entry name" value="ITPase-like_fam"/>
</dbReference>
<dbReference type="EMBL" id="QEQK01000003">
    <property type="protein sequence ID" value="PWN56987.1"/>
    <property type="molecule type" value="Genomic_DNA"/>
</dbReference>
<dbReference type="PIRSF" id="PIRSF006305">
    <property type="entry name" value="Maf"/>
    <property type="match status" value="1"/>
</dbReference>
<dbReference type="Gene3D" id="3.90.950.10">
    <property type="match status" value="1"/>
</dbReference>
<reference evidence="5 6" key="1">
    <citation type="submission" date="2018-05" db="EMBL/GenBank/DDBJ databases">
        <title>Abyssibacter profundi OUC007T gen. nov., sp. nov, a marine bacterium isolated from seawater of the Mariana Trench.</title>
        <authorList>
            <person name="Zhou S."/>
        </authorList>
    </citation>
    <scope>NUCLEOTIDE SEQUENCE [LARGE SCALE GENOMIC DNA]</scope>
    <source>
        <strain evidence="5 6">OUC007</strain>
    </source>
</reference>
<organism evidence="5 6">
    <name type="scientific">Abyssibacter profundi</name>
    <dbReference type="NCBI Taxonomy" id="2182787"/>
    <lineage>
        <taxon>Bacteria</taxon>
        <taxon>Pseudomonadati</taxon>
        <taxon>Pseudomonadota</taxon>
        <taxon>Gammaproteobacteria</taxon>
        <taxon>Chromatiales</taxon>
        <taxon>Oceanococcaceae</taxon>
        <taxon>Abyssibacter</taxon>
    </lineage>
</organism>
<comment type="caution">
    <text evidence="5">The sequence shown here is derived from an EMBL/GenBank/DDBJ whole genome shotgun (WGS) entry which is preliminary data.</text>
</comment>
<evidence type="ECO:0000256" key="3">
    <source>
        <dbReference type="ARBA" id="ARBA00023080"/>
    </source>
</evidence>
<feature type="site" description="Important for substrate specificity" evidence="4">
    <location>
        <position position="80"/>
    </location>
</feature>
<dbReference type="GO" id="GO:0009117">
    <property type="term" value="P:nucleotide metabolic process"/>
    <property type="evidence" value="ECO:0007669"/>
    <property type="project" value="UniProtKB-KW"/>
</dbReference>
<dbReference type="NCBIfam" id="TIGR00172">
    <property type="entry name" value="maf"/>
    <property type="match status" value="1"/>
</dbReference>
<dbReference type="EC" id="3.6.1.9" evidence="4"/>
<gene>
    <name evidence="5" type="ORF">DEH80_03345</name>
</gene>
<dbReference type="PANTHER" id="PTHR43213">
    <property type="entry name" value="BIFUNCTIONAL DTTP/UTP PYROPHOSPHATASE/METHYLTRANSFERASE PROTEIN-RELATED"/>
    <property type="match status" value="1"/>
</dbReference>
<comment type="similarity">
    <text evidence="4">Belongs to the Maf family. YhdE subfamily.</text>
</comment>
<dbReference type="GO" id="GO:0005737">
    <property type="term" value="C:cytoplasm"/>
    <property type="evidence" value="ECO:0007669"/>
    <property type="project" value="UniProtKB-SubCell"/>
</dbReference>
<comment type="caution">
    <text evidence="4">Lacks conserved residue(s) required for the propagation of feature annotation.</text>
</comment>
<dbReference type="GO" id="GO:0036221">
    <property type="term" value="F:UTP diphosphatase activity"/>
    <property type="evidence" value="ECO:0007669"/>
    <property type="project" value="RHEA"/>
</dbReference>
<dbReference type="OrthoDB" id="9807767at2"/>
<feature type="site" description="Important for substrate specificity" evidence="4">
    <location>
        <position position="24"/>
    </location>
</feature>
<keyword evidence="4" id="KW-0963">Cytoplasm</keyword>
<feature type="site" description="Important for substrate specificity" evidence="4">
    <location>
        <position position="162"/>
    </location>
</feature>
<proteinExistence type="inferred from homology"/>
<comment type="catalytic activity">
    <reaction evidence="4">
        <text>dTTP + H2O = dTMP + diphosphate + H(+)</text>
        <dbReference type="Rhea" id="RHEA:28534"/>
        <dbReference type="ChEBI" id="CHEBI:15377"/>
        <dbReference type="ChEBI" id="CHEBI:15378"/>
        <dbReference type="ChEBI" id="CHEBI:33019"/>
        <dbReference type="ChEBI" id="CHEBI:37568"/>
        <dbReference type="ChEBI" id="CHEBI:63528"/>
        <dbReference type="EC" id="3.6.1.9"/>
    </reaction>
</comment>
<dbReference type="AlphaFoldDB" id="A0A363UNH1"/>
<name>A0A363UNH1_9GAMM</name>
<evidence type="ECO:0000313" key="6">
    <source>
        <dbReference type="Proteomes" id="UP000251800"/>
    </source>
</evidence>
<accession>A0A363UNH1</accession>
<evidence type="ECO:0000313" key="5">
    <source>
        <dbReference type="EMBL" id="PWN56987.1"/>
    </source>
</evidence>
<dbReference type="CDD" id="cd00555">
    <property type="entry name" value="Maf"/>
    <property type="match status" value="1"/>
</dbReference>
<dbReference type="SUPFAM" id="SSF52972">
    <property type="entry name" value="ITPase-like"/>
    <property type="match status" value="1"/>
</dbReference>
<dbReference type="RefSeq" id="WP_109719068.1">
    <property type="nucleotide sequence ID" value="NZ_QEQK01000003.1"/>
</dbReference>
<keyword evidence="3 4" id="KW-0546">Nucleotide metabolism</keyword>
<comment type="function">
    <text evidence="4">Nucleoside triphosphate pyrophosphatase that hydrolyzes dTTP and UTP. May have a dual role in cell division arrest and in preventing the incorporation of modified nucleotides into cellular nucleic acids.</text>
</comment>
<evidence type="ECO:0000256" key="4">
    <source>
        <dbReference type="HAMAP-Rule" id="MF_00528"/>
    </source>
</evidence>
<evidence type="ECO:0000256" key="1">
    <source>
        <dbReference type="ARBA" id="ARBA00001968"/>
    </source>
</evidence>
<sequence length="201" mass="21141">MNSRLLSSTELPDIDFYLASGSPRRRELLAQAGYRFAVEVSNVDETADIPEADVLVVALAERKAAAVAERVEGLVLAADTVVEIDGDVLGKPRDAADAAAMLRRMSGRSHRVLSGVALAHADGIDSLFTVTAVEMDVWSEADIEAYWRSGEPDGKAGAYAIQGIAGGWVKAIEGSYTGVVGLPMAETRQLLAAHGVTAVCA</sequence>
<dbReference type="Proteomes" id="UP000251800">
    <property type="component" value="Unassembled WGS sequence"/>
</dbReference>
<comment type="subcellular location">
    <subcellularLocation>
        <location evidence="4">Cytoplasm</location>
    </subcellularLocation>
</comment>